<reference evidence="1" key="1">
    <citation type="journal article" date="2020" name="bioRxiv">
        <title>Comparative genomics of Chlamydomonas.</title>
        <authorList>
            <person name="Craig R.J."/>
            <person name="Hasan A.R."/>
            <person name="Ness R.W."/>
            <person name="Keightley P.D."/>
        </authorList>
    </citation>
    <scope>NUCLEOTIDE SEQUENCE</scope>
    <source>
        <strain evidence="1">CCAP 11/173</strain>
    </source>
</reference>
<keyword evidence="2" id="KW-1185">Reference proteome</keyword>
<accession>A0A835W9L6</accession>
<dbReference type="Proteomes" id="UP000613740">
    <property type="component" value="Unassembled WGS sequence"/>
</dbReference>
<dbReference type="AlphaFoldDB" id="A0A835W9L6"/>
<comment type="caution">
    <text evidence="1">The sequence shown here is derived from an EMBL/GenBank/DDBJ whole genome shotgun (WGS) entry which is preliminary data.</text>
</comment>
<sequence>MPEDFPQLPDLFFLADGPNNSAGTDAAQELYEQWSSESESRIPTSADCTATSPERAAGAAHAACAAQAPPRAADSGELGAAVNAVPQAAALPAAAPRAAAGPPAAPLLGVNVPEIIHRVATAAATATVNALMASLQRAPAADMPVEAGHVPVRAAAMAAAAAAGPVAAPAVLAGGAELPPDVAHPKRERERKTCPSCAKVLSNAQYYVHLADIRRGGVCRVAAVRAAAQE</sequence>
<evidence type="ECO:0000313" key="2">
    <source>
        <dbReference type="Proteomes" id="UP000613740"/>
    </source>
</evidence>
<organism evidence="1 2">
    <name type="scientific">Chlamydomonas schloesseri</name>
    <dbReference type="NCBI Taxonomy" id="2026947"/>
    <lineage>
        <taxon>Eukaryota</taxon>
        <taxon>Viridiplantae</taxon>
        <taxon>Chlorophyta</taxon>
        <taxon>core chlorophytes</taxon>
        <taxon>Chlorophyceae</taxon>
        <taxon>CS clade</taxon>
        <taxon>Chlamydomonadales</taxon>
        <taxon>Chlamydomonadaceae</taxon>
        <taxon>Chlamydomonas</taxon>
    </lineage>
</organism>
<name>A0A835W9L6_9CHLO</name>
<gene>
    <name evidence="1" type="ORF">HYH02_009364</name>
</gene>
<dbReference type="EMBL" id="JAEHOD010000031">
    <property type="protein sequence ID" value="KAG2443294.1"/>
    <property type="molecule type" value="Genomic_DNA"/>
</dbReference>
<evidence type="ECO:0000313" key="1">
    <source>
        <dbReference type="EMBL" id="KAG2443294.1"/>
    </source>
</evidence>
<protein>
    <submittedName>
        <fullName evidence="1">Uncharacterized protein</fullName>
    </submittedName>
</protein>
<proteinExistence type="predicted"/>